<dbReference type="EMBL" id="JH598095">
    <property type="status" value="NOT_ANNOTATED_CDS"/>
    <property type="molecule type" value="Genomic_DNA"/>
</dbReference>
<dbReference type="AlphaFoldDB" id="M4BB76"/>
<feature type="compositionally biased region" description="Low complexity" evidence="1">
    <location>
        <begin position="104"/>
        <end position="122"/>
    </location>
</feature>
<dbReference type="InParanoid" id="M4BB76"/>
<keyword evidence="3" id="KW-1185">Reference proteome</keyword>
<accession>M4BB76</accession>
<protein>
    <submittedName>
        <fullName evidence="2">Uncharacterized protein</fullName>
    </submittedName>
</protein>
<feature type="compositionally biased region" description="Basic and acidic residues" evidence="1">
    <location>
        <begin position="227"/>
        <end position="246"/>
    </location>
</feature>
<evidence type="ECO:0000313" key="2">
    <source>
        <dbReference type="EnsemblProtists" id="HpaP803538"/>
    </source>
</evidence>
<feature type="region of interest" description="Disordered" evidence="1">
    <location>
        <begin position="342"/>
        <end position="375"/>
    </location>
</feature>
<feature type="region of interest" description="Disordered" evidence="1">
    <location>
        <begin position="47"/>
        <end position="193"/>
    </location>
</feature>
<reference evidence="3" key="1">
    <citation type="journal article" date="2010" name="Science">
        <title>Signatures of adaptation to obligate biotrophy in the Hyaloperonospora arabidopsidis genome.</title>
        <authorList>
            <person name="Baxter L."/>
            <person name="Tripathy S."/>
            <person name="Ishaque N."/>
            <person name="Boot N."/>
            <person name="Cabral A."/>
            <person name="Kemen E."/>
            <person name="Thines M."/>
            <person name="Ah-Fong A."/>
            <person name="Anderson R."/>
            <person name="Badejoko W."/>
            <person name="Bittner-Eddy P."/>
            <person name="Boore J.L."/>
            <person name="Chibucos M.C."/>
            <person name="Coates M."/>
            <person name="Dehal P."/>
            <person name="Delehaunty K."/>
            <person name="Dong S."/>
            <person name="Downton P."/>
            <person name="Dumas B."/>
            <person name="Fabro G."/>
            <person name="Fronick C."/>
            <person name="Fuerstenberg S.I."/>
            <person name="Fulton L."/>
            <person name="Gaulin E."/>
            <person name="Govers F."/>
            <person name="Hughes L."/>
            <person name="Humphray S."/>
            <person name="Jiang R.H."/>
            <person name="Judelson H."/>
            <person name="Kamoun S."/>
            <person name="Kyung K."/>
            <person name="Meijer H."/>
            <person name="Minx P."/>
            <person name="Morris P."/>
            <person name="Nelson J."/>
            <person name="Phuntumart V."/>
            <person name="Qutob D."/>
            <person name="Rehmany A."/>
            <person name="Rougon-Cardoso A."/>
            <person name="Ryden P."/>
            <person name="Torto-Alalibo T."/>
            <person name="Studholme D."/>
            <person name="Wang Y."/>
            <person name="Win J."/>
            <person name="Wood J."/>
            <person name="Clifton S.W."/>
            <person name="Rogers J."/>
            <person name="Van den Ackerveken G."/>
            <person name="Jones J.D."/>
            <person name="McDowell J.M."/>
            <person name="Beynon J."/>
            <person name="Tyler B.M."/>
        </authorList>
    </citation>
    <scope>NUCLEOTIDE SEQUENCE [LARGE SCALE GENOMIC DNA]</scope>
    <source>
        <strain evidence="3">Emoy2</strain>
    </source>
</reference>
<organism evidence="2 3">
    <name type="scientific">Hyaloperonospora arabidopsidis (strain Emoy2)</name>
    <name type="common">Downy mildew agent</name>
    <name type="synonym">Peronospora arabidopsidis</name>
    <dbReference type="NCBI Taxonomy" id="559515"/>
    <lineage>
        <taxon>Eukaryota</taxon>
        <taxon>Sar</taxon>
        <taxon>Stramenopiles</taxon>
        <taxon>Oomycota</taxon>
        <taxon>Peronosporomycetes</taxon>
        <taxon>Peronosporales</taxon>
        <taxon>Peronosporaceae</taxon>
        <taxon>Hyaloperonospora</taxon>
    </lineage>
</organism>
<dbReference type="Proteomes" id="UP000011713">
    <property type="component" value="Unassembled WGS sequence"/>
</dbReference>
<evidence type="ECO:0000256" key="1">
    <source>
        <dbReference type="SAM" id="MobiDB-lite"/>
    </source>
</evidence>
<sequence>MPLAPQPVSRLIFTHFDVADRLRHVTGLADTLAATTVQLMANGDKNPLLTKVSQAPPKARQSRDTAASTLASGTTSGAPASRTARSSTGLIRLDPGARDKKWGSRTTVTQSVSTVGLSVSSTRQLRSASAAGPGKSPQPVSTPHAKHNSTDMAKPTKNFLHSTTSTVPPRGNPAAMQSKNPPASSKSNEQRTRAARELENFLGGDHHVAEASPPPGTEANSSLHSKSSKEKELALARSRVEDTQRAVEDLTSTAAKTKSADDQKRACYIEAHAKALEEAFSQEPTDEESPTSLSDKDAELLRMEYDYRTASAVAKRAMAKATKATNILKTLIRRLAKITPKSSTASELKLPQADAATQNACCDGGKGQEEKSRDH</sequence>
<dbReference type="STRING" id="559515.M4BB76"/>
<feature type="compositionally biased region" description="Polar residues" evidence="1">
    <location>
        <begin position="175"/>
        <end position="187"/>
    </location>
</feature>
<dbReference type="VEuPathDB" id="FungiDB:HpaG803538"/>
<proteinExistence type="predicted"/>
<dbReference type="HOGENOM" id="CLU_738632_0_0_1"/>
<reference evidence="2" key="2">
    <citation type="submission" date="2015-06" db="UniProtKB">
        <authorList>
            <consortium name="EnsemblProtists"/>
        </authorList>
    </citation>
    <scope>IDENTIFICATION</scope>
    <source>
        <strain evidence="2">Emoy2</strain>
    </source>
</reference>
<name>M4BB76_HYAAE</name>
<feature type="compositionally biased region" description="Basic and acidic residues" evidence="1">
    <location>
        <begin position="366"/>
        <end position="375"/>
    </location>
</feature>
<feature type="region of interest" description="Disordered" evidence="1">
    <location>
        <begin position="205"/>
        <end position="246"/>
    </location>
</feature>
<feature type="compositionally biased region" description="Low complexity" evidence="1">
    <location>
        <begin position="65"/>
        <end position="89"/>
    </location>
</feature>
<evidence type="ECO:0000313" key="3">
    <source>
        <dbReference type="Proteomes" id="UP000011713"/>
    </source>
</evidence>
<dbReference type="EnsemblProtists" id="HpaT803538">
    <property type="protein sequence ID" value="HpaP803538"/>
    <property type="gene ID" value="HpaG803538"/>
</dbReference>